<comment type="caution">
    <text evidence="4">The sequence shown here is derived from an EMBL/GenBank/DDBJ whole genome shotgun (WGS) entry which is preliminary data.</text>
</comment>
<keyword evidence="5" id="KW-1185">Reference proteome</keyword>
<proteinExistence type="predicted"/>
<evidence type="ECO:0000259" key="3">
    <source>
        <dbReference type="PROSITE" id="PS50930"/>
    </source>
</evidence>
<evidence type="ECO:0000256" key="1">
    <source>
        <dbReference type="PROSITE-ProRule" id="PRU00169"/>
    </source>
</evidence>
<organism evidence="4 5">
    <name type="scientific">Sphingobacterium pedocola</name>
    <dbReference type="NCBI Taxonomy" id="2082722"/>
    <lineage>
        <taxon>Bacteria</taxon>
        <taxon>Pseudomonadati</taxon>
        <taxon>Bacteroidota</taxon>
        <taxon>Sphingobacteriia</taxon>
        <taxon>Sphingobacteriales</taxon>
        <taxon>Sphingobacteriaceae</taxon>
        <taxon>Sphingobacterium</taxon>
    </lineage>
</organism>
<feature type="domain" description="HTH LytTR-type" evidence="3">
    <location>
        <begin position="139"/>
        <end position="242"/>
    </location>
</feature>
<dbReference type="InterPro" id="IPR011006">
    <property type="entry name" value="CheY-like_superfamily"/>
</dbReference>
<dbReference type="InterPro" id="IPR007492">
    <property type="entry name" value="LytTR_DNA-bd_dom"/>
</dbReference>
<dbReference type="Gene3D" id="2.40.50.1020">
    <property type="entry name" value="LytTr DNA-binding domain"/>
    <property type="match status" value="1"/>
</dbReference>
<dbReference type="Pfam" id="PF00072">
    <property type="entry name" value="Response_reg"/>
    <property type="match status" value="1"/>
</dbReference>
<dbReference type="PANTHER" id="PTHR37299">
    <property type="entry name" value="TRANSCRIPTIONAL REGULATOR-RELATED"/>
    <property type="match status" value="1"/>
</dbReference>
<dbReference type="PROSITE" id="PS50930">
    <property type="entry name" value="HTH_LYTTR"/>
    <property type="match status" value="1"/>
</dbReference>
<sequence length="242" mass="27349">MLKAVILDDELRGSKLLQHKLQSFDQQLQVEAVFNDPLLALSGIARLKPDVLFLDVEMPILNGFQFLEKLGSFDFEVIFVTAFNAYTVDALRINALDYLLKPVDDEELQCAIDRLQEKLTKKKIFIADSQESFSANKRIALPTSEGVYLVKKADIMRVEAMSNYSTFCLADGKKIVVSKTLKEFEQLLMDTFFVRVSRSAIVNLDYVAKYRKGDGGTLEFVDGAEVEVSASRKEVLLKNLFL</sequence>
<gene>
    <name evidence="4" type="ORF">C4F40_03645</name>
</gene>
<evidence type="ECO:0000313" key="4">
    <source>
        <dbReference type="EMBL" id="MBE8719821.1"/>
    </source>
</evidence>
<dbReference type="GO" id="GO:0003677">
    <property type="term" value="F:DNA binding"/>
    <property type="evidence" value="ECO:0007669"/>
    <property type="project" value="UniProtKB-KW"/>
</dbReference>
<dbReference type="SMART" id="SM00850">
    <property type="entry name" value="LytTR"/>
    <property type="match status" value="1"/>
</dbReference>
<keyword evidence="4" id="KW-0238">DNA-binding</keyword>
<dbReference type="PROSITE" id="PS50110">
    <property type="entry name" value="RESPONSE_REGULATORY"/>
    <property type="match status" value="1"/>
</dbReference>
<dbReference type="EMBL" id="PSKQ01000017">
    <property type="protein sequence ID" value="MBE8719821.1"/>
    <property type="molecule type" value="Genomic_DNA"/>
</dbReference>
<dbReference type="Gene3D" id="3.40.50.2300">
    <property type="match status" value="1"/>
</dbReference>
<dbReference type="SUPFAM" id="SSF52172">
    <property type="entry name" value="CheY-like"/>
    <property type="match status" value="1"/>
</dbReference>
<name>A0ABR9T397_9SPHI</name>
<dbReference type="InterPro" id="IPR001789">
    <property type="entry name" value="Sig_transdc_resp-reg_receiver"/>
</dbReference>
<evidence type="ECO:0000313" key="5">
    <source>
        <dbReference type="Proteomes" id="UP000618319"/>
    </source>
</evidence>
<dbReference type="PANTHER" id="PTHR37299:SF1">
    <property type="entry name" value="STAGE 0 SPORULATION PROTEIN A HOMOLOG"/>
    <property type="match status" value="1"/>
</dbReference>
<keyword evidence="1" id="KW-0597">Phosphoprotein</keyword>
<accession>A0ABR9T397</accession>
<dbReference type="SMART" id="SM00448">
    <property type="entry name" value="REC"/>
    <property type="match status" value="1"/>
</dbReference>
<dbReference type="Proteomes" id="UP000618319">
    <property type="component" value="Unassembled WGS sequence"/>
</dbReference>
<protein>
    <submittedName>
        <fullName evidence="4">DNA-binding response regulator</fullName>
    </submittedName>
</protein>
<dbReference type="InterPro" id="IPR046947">
    <property type="entry name" value="LytR-like"/>
</dbReference>
<feature type="modified residue" description="4-aspartylphosphate" evidence="1">
    <location>
        <position position="55"/>
    </location>
</feature>
<dbReference type="Pfam" id="PF04397">
    <property type="entry name" value="LytTR"/>
    <property type="match status" value="1"/>
</dbReference>
<feature type="domain" description="Response regulatory" evidence="2">
    <location>
        <begin position="3"/>
        <end position="116"/>
    </location>
</feature>
<reference evidence="4 5" key="1">
    <citation type="submission" date="2018-02" db="EMBL/GenBank/DDBJ databases">
        <title>Sphingobacterium KA21.</title>
        <authorList>
            <person name="Vasarhelyi B.M."/>
            <person name="Deshmukh S."/>
            <person name="Balint B."/>
            <person name="Kukolya J."/>
        </authorList>
    </citation>
    <scope>NUCLEOTIDE SEQUENCE [LARGE SCALE GENOMIC DNA]</scope>
    <source>
        <strain evidence="4 5">Ka21</strain>
    </source>
</reference>
<evidence type="ECO:0000259" key="2">
    <source>
        <dbReference type="PROSITE" id="PS50110"/>
    </source>
</evidence>